<dbReference type="GO" id="GO:0005886">
    <property type="term" value="C:plasma membrane"/>
    <property type="evidence" value="ECO:0007669"/>
    <property type="project" value="UniProtKB-SubCell"/>
</dbReference>
<evidence type="ECO:0000313" key="5">
    <source>
        <dbReference type="Proteomes" id="UP000565745"/>
    </source>
</evidence>
<feature type="transmembrane region" description="Helical" evidence="2">
    <location>
        <begin position="401"/>
        <end position="420"/>
    </location>
</feature>
<keyword evidence="2" id="KW-1133">Transmembrane helix</keyword>
<feature type="transmembrane region" description="Helical" evidence="2">
    <location>
        <begin position="160"/>
        <end position="187"/>
    </location>
</feature>
<dbReference type="PANTHER" id="PTHR43849:SF2">
    <property type="entry name" value="BLL3936 PROTEIN"/>
    <property type="match status" value="1"/>
</dbReference>
<evidence type="ECO:0000259" key="3">
    <source>
        <dbReference type="Pfam" id="PF06808"/>
    </source>
</evidence>
<feature type="transmembrane region" description="Helical" evidence="2">
    <location>
        <begin position="291"/>
        <end position="313"/>
    </location>
</feature>
<dbReference type="InterPro" id="IPR010656">
    <property type="entry name" value="DctM"/>
</dbReference>
<dbReference type="OrthoDB" id="9759894at2"/>
<keyword evidence="1" id="KW-1003">Cell membrane</keyword>
<feature type="domain" description="TRAP C4-dicarboxylate transport system permease DctM subunit" evidence="3">
    <location>
        <begin position="111"/>
        <end position="545"/>
    </location>
</feature>
<proteinExistence type="predicted"/>
<evidence type="ECO:0000256" key="1">
    <source>
        <dbReference type="RuleBase" id="RU369079"/>
    </source>
</evidence>
<accession>A0A7W6MAF2</accession>
<feature type="transmembrane region" description="Helical" evidence="2">
    <location>
        <begin position="12"/>
        <end position="31"/>
    </location>
</feature>
<protein>
    <submittedName>
        <fullName evidence="4">TRAP transporter 4TM/12TM fusion protein</fullName>
    </submittedName>
</protein>
<dbReference type="NCBIfam" id="TIGR02123">
    <property type="entry name" value="TRAP_fused"/>
    <property type="match status" value="1"/>
</dbReference>
<comment type="caution">
    <text evidence="4">The sequence shown here is derived from an EMBL/GenBank/DDBJ whole genome shotgun (WGS) entry which is preliminary data.</text>
</comment>
<feature type="transmembrane region" description="Helical" evidence="2">
    <location>
        <begin position="606"/>
        <end position="623"/>
    </location>
</feature>
<feature type="transmembrane region" description="Helical" evidence="2">
    <location>
        <begin position="70"/>
        <end position="86"/>
    </location>
</feature>
<keyword evidence="5" id="KW-1185">Reference proteome</keyword>
<feature type="transmembrane region" description="Helical" evidence="2">
    <location>
        <begin position="524"/>
        <end position="544"/>
    </location>
</feature>
<dbReference type="InterPro" id="IPR011853">
    <property type="entry name" value="TRAP_DctM-Dct_fused"/>
</dbReference>
<dbReference type="Pfam" id="PF06808">
    <property type="entry name" value="DctM"/>
    <property type="match status" value="1"/>
</dbReference>
<evidence type="ECO:0000313" key="4">
    <source>
        <dbReference type="EMBL" id="MBB4175453.1"/>
    </source>
</evidence>
<gene>
    <name evidence="4" type="ORF">GGR93_003246</name>
</gene>
<keyword evidence="1" id="KW-0997">Cell inner membrane</keyword>
<keyword evidence="2" id="KW-0472">Membrane</keyword>
<keyword evidence="2" id="KW-0812">Transmembrane</keyword>
<feature type="transmembrane region" description="Helical" evidence="2">
    <location>
        <begin position="487"/>
        <end position="512"/>
    </location>
</feature>
<dbReference type="GO" id="GO:0022857">
    <property type="term" value="F:transmembrane transporter activity"/>
    <property type="evidence" value="ECO:0007669"/>
    <property type="project" value="UniProtKB-UniRule"/>
</dbReference>
<reference evidence="4 5" key="1">
    <citation type="submission" date="2020-08" db="EMBL/GenBank/DDBJ databases">
        <title>Genomic Encyclopedia of Type Strains, Phase IV (KMG-IV): sequencing the most valuable type-strain genomes for metagenomic binning, comparative biology and taxonomic classification.</title>
        <authorList>
            <person name="Goeker M."/>
        </authorList>
    </citation>
    <scope>NUCLEOTIDE SEQUENCE [LARGE SCALE GENOMIC DNA]</scope>
    <source>
        <strain evidence="4 5">DSM 101015</strain>
    </source>
</reference>
<dbReference type="AlphaFoldDB" id="A0A7W6MAF2"/>
<dbReference type="RefSeq" id="WP_025056482.1">
    <property type="nucleotide sequence ID" value="NZ_JACIFU010000004.1"/>
</dbReference>
<organism evidence="4 5">
    <name type="scientific">Sulfitobacter noctilucicola</name>
    <dbReference type="NCBI Taxonomy" id="1342301"/>
    <lineage>
        <taxon>Bacteria</taxon>
        <taxon>Pseudomonadati</taxon>
        <taxon>Pseudomonadota</taxon>
        <taxon>Alphaproteobacteria</taxon>
        <taxon>Rhodobacterales</taxon>
        <taxon>Roseobacteraceae</taxon>
        <taxon>Sulfitobacter</taxon>
    </lineage>
</organism>
<dbReference type="PANTHER" id="PTHR43849">
    <property type="entry name" value="BLL3936 PROTEIN"/>
    <property type="match status" value="1"/>
</dbReference>
<feature type="transmembrane region" description="Helical" evidence="2">
    <location>
        <begin position="123"/>
        <end position="140"/>
    </location>
</feature>
<feature type="transmembrane region" description="Helical" evidence="2">
    <location>
        <begin position="550"/>
        <end position="572"/>
    </location>
</feature>
<feature type="transmembrane region" description="Helical" evidence="2">
    <location>
        <begin position="98"/>
        <end position="116"/>
    </location>
</feature>
<feature type="transmembrane region" description="Helical" evidence="2">
    <location>
        <begin position="364"/>
        <end position="381"/>
    </location>
</feature>
<dbReference type="EMBL" id="JACIFU010000004">
    <property type="protein sequence ID" value="MBB4175453.1"/>
    <property type="molecule type" value="Genomic_DNA"/>
</dbReference>
<comment type="function">
    <text evidence="1">Part of the tripartite ATP-independent periplasmic (TRAP) transport system.</text>
</comment>
<keyword evidence="1" id="KW-0813">Transport</keyword>
<feature type="transmembrane region" description="Helical" evidence="2">
    <location>
        <begin position="340"/>
        <end position="357"/>
    </location>
</feature>
<name>A0A7W6MAF2_9RHOB</name>
<comment type="subcellular location">
    <subcellularLocation>
        <location evidence="1">Cell inner membrane</location>
        <topology evidence="1">Multi-pass membrane protein</topology>
    </subcellularLocation>
</comment>
<feature type="transmembrane region" description="Helical" evidence="2">
    <location>
        <begin position="43"/>
        <end position="63"/>
    </location>
</feature>
<dbReference type="Proteomes" id="UP000565745">
    <property type="component" value="Unassembled WGS sequence"/>
</dbReference>
<sequence>MSDQSSQTARRISLSVPGILAALITLTSVFWSSGAPLWIGWRVYSEQVLICALAFAMAVAFLTRPSGPKWVSRGAAVASLCFGAWLSARFPTLSENVFYHPTEALIVSVIGFVLLLEAVRRTMGWSLIVILGCVSLYALFSSNFSGPLQSRSIAPDRLLTFLMLDSASLAGAALSIAVAVVVPFLILSQLLLATGGSAFFSDLSLALAGHRRGGAGKIAILGSAFFGSVSGSAVSNVASTGAITIPMMKDCGYQPKTAGAIEAAASTGGQLMPPIMGAAAFLLAENLQASYVDVMLAALIPSILYYFSLFAFADLEAGRRNISPVAKDRIPSKGSVLRKGWYVFAPFVVLLVGLFAFNLRPETSALVAIIVLLGLSLVLTYDGSKLNLRILLDVIVTSGRAAVEIILICAIAGMIIGLVARSGLSFGLGFFLVQLGQSSLLLLLVVTALVCIVMGMGLPTVGVYLLLASLAAPPLVELGLQPMAAHLFVLYFGMLSMLTPPVAIAAFVAANMAKAPPMATGIEAVRIAWPAYAIPFFFAASPALLFDGPLWLVAVTGVKAAVGVYATTGAITGFISRRLSSPERVIIALAGIAILCPWEVFDGAMWLNAVGIGAALAVVMLTPRRVATD</sequence>
<feature type="transmembrane region" description="Helical" evidence="2">
    <location>
        <begin position="440"/>
        <end position="467"/>
    </location>
</feature>
<evidence type="ECO:0000256" key="2">
    <source>
        <dbReference type="SAM" id="Phobius"/>
    </source>
</evidence>